<keyword evidence="7" id="KW-0051">Antiviral defense</keyword>
<evidence type="ECO:0000256" key="2">
    <source>
        <dbReference type="ARBA" id="ARBA00022679"/>
    </source>
</evidence>
<evidence type="ECO:0000313" key="12">
    <source>
        <dbReference type="Proteomes" id="UP000285655"/>
    </source>
</evidence>
<evidence type="ECO:0000256" key="1">
    <source>
        <dbReference type="ARBA" id="ARBA00012493"/>
    </source>
</evidence>
<dbReference type="GO" id="GO:0051607">
    <property type="term" value="P:defense response to virus"/>
    <property type="evidence" value="ECO:0007669"/>
    <property type="project" value="UniProtKB-KW"/>
</dbReference>
<evidence type="ECO:0000259" key="10">
    <source>
        <dbReference type="PROSITE" id="PS50878"/>
    </source>
</evidence>
<dbReference type="SUPFAM" id="SSF56672">
    <property type="entry name" value="DNA/RNA polymerases"/>
    <property type="match status" value="1"/>
</dbReference>
<dbReference type="GO" id="GO:0046872">
    <property type="term" value="F:metal ion binding"/>
    <property type="evidence" value="ECO:0007669"/>
    <property type="project" value="UniProtKB-KW"/>
</dbReference>
<dbReference type="PROSITE" id="PS50878">
    <property type="entry name" value="RT_POL"/>
    <property type="match status" value="1"/>
</dbReference>
<dbReference type="EMBL" id="QZJW01000035">
    <property type="protein sequence ID" value="RJO60955.1"/>
    <property type="molecule type" value="Genomic_DNA"/>
</dbReference>
<protein>
    <recommendedName>
        <fullName evidence="1">RNA-directed DNA polymerase</fullName>
        <ecNumber evidence="1">2.7.7.49</ecNumber>
    </recommendedName>
</protein>
<evidence type="ECO:0000256" key="6">
    <source>
        <dbReference type="ARBA" id="ARBA00022918"/>
    </source>
</evidence>
<keyword evidence="4" id="KW-0479">Metal-binding</keyword>
<feature type="domain" description="Reverse transcriptase" evidence="10">
    <location>
        <begin position="63"/>
        <end position="273"/>
    </location>
</feature>
<dbReference type="EC" id="2.7.7.49" evidence="1"/>
<dbReference type="CDD" id="cd03487">
    <property type="entry name" value="RT_Bac_retron_II"/>
    <property type="match status" value="1"/>
</dbReference>
<evidence type="ECO:0000256" key="7">
    <source>
        <dbReference type="ARBA" id="ARBA00023118"/>
    </source>
</evidence>
<dbReference type="GO" id="GO:0003723">
    <property type="term" value="F:RNA binding"/>
    <property type="evidence" value="ECO:0007669"/>
    <property type="project" value="InterPro"/>
</dbReference>
<evidence type="ECO:0000256" key="8">
    <source>
        <dbReference type="ARBA" id="ARBA00034120"/>
    </source>
</evidence>
<dbReference type="AlphaFoldDB" id="A0A419DCZ2"/>
<keyword evidence="5" id="KW-0460">Magnesium</keyword>
<evidence type="ECO:0000256" key="9">
    <source>
        <dbReference type="ARBA" id="ARBA00048173"/>
    </source>
</evidence>
<proteinExistence type="inferred from homology"/>
<comment type="catalytic activity">
    <reaction evidence="9">
        <text>DNA(n) + a 2'-deoxyribonucleoside 5'-triphosphate = DNA(n+1) + diphosphate</text>
        <dbReference type="Rhea" id="RHEA:22508"/>
        <dbReference type="Rhea" id="RHEA-COMP:17339"/>
        <dbReference type="Rhea" id="RHEA-COMP:17340"/>
        <dbReference type="ChEBI" id="CHEBI:33019"/>
        <dbReference type="ChEBI" id="CHEBI:61560"/>
        <dbReference type="ChEBI" id="CHEBI:173112"/>
        <dbReference type="EC" id="2.7.7.49"/>
    </reaction>
</comment>
<dbReference type="PANTHER" id="PTHR34047">
    <property type="entry name" value="NUCLEAR INTRON MATURASE 1, MITOCHONDRIAL-RELATED"/>
    <property type="match status" value="1"/>
</dbReference>
<dbReference type="InterPro" id="IPR051083">
    <property type="entry name" value="GrpII_Intron_Splice-Mob/Def"/>
</dbReference>
<name>A0A419DCZ2_9BACT</name>
<evidence type="ECO:0000313" key="11">
    <source>
        <dbReference type="EMBL" id="RJO60955.1"/>
    </source>
</evidence>
<evidence type="ECO:0000256" key="4">
    <source>
        <dbReference type="ARBA" id="ARBA00022723"/>
    </source>
</evidence>
<sequence length="348" mass="40916">MGLVEKKFNWEDYSEKFTVLARNEGRDAIYAELCLSYAHRLYSNNIPIIYDVEHLCKLVGYDKYYVLGASYETEKFYRKFKIPKKSGGFRTIHEPLPSLKEIQRWILDNILYNINISKHAKGFIHDLSIKDNAKYHRNQPCVLSLDIKDFFPSIMRHRVYGIYRSIGYTQLISNILSRICTLNESLPQGAPTSPALSNIICFNLDRRLAGFSKKYDYRYTRYADDITISGNIVAGRVIRFVKKILGDYDLFLNDNKTRLMQRHQRQEVTGIVVNEKMQTPKEIRRHVRQEVYYINKYGMDSHLDKIKDVRSNYVKHIIGIVNYIKFVNPNDRHAAQALSILMENYNKK</sequence>
<dbReference type="NCBIfam" id="NF038233">
    <property type="entry name" value="retron_St85_RT"/>
    <property type="match status" value="1"/>
</dbReference>
<keyword evidence="2" id="KW-0808">Transferase</keyword>
<dbReference type="Pfam" id="PF00078">
    <property type="entry name" value="RVT_1"/>
    <property type="match status" value="1"/>
</dbReference>
<dbReference type="InterPro" id="IPR043502">
    <property type="entry name" value="DNA/RNA_pol_sf"/>
</dbReference>
<evidence type="ECO:0000256" key="5">
    <source>
        <dbReference type="ARBA" id="ARBA00022842"/>
    </source>
</evidence>
<comment type="similarity">
    <text evidence="8">Belongs to the bacterial reverse transcriptase family.</text>
</comment>
<dbReference type="InterPro" id="IPR000123">
    <property type="entry name" value="Reverse_transcriptase_msDNA"/>
</dbReference>
<dbReference type="PANTHER" id="PTHR34047:SF7">
    <property type="entry name" value="RNA-DIRECTED DNA POLYMERASE"/>
    <property type="match status" value="1"/>
</dbReference>
<dbReference type="GO" id="GO:0003964">
    <property type="term" value="F:RNA-directed DNA polymerase activity"/>
    <property type="evidence" value="ECO:0007669"/>
    <property type="project" value="UniProtKB-KW"/>
</dbReference>
<dbReference type="Proteomes" id="UP000285655">
    <property type="component" value="Unassembled WGS sequence"/>
</dbReference>
<accession>A0A419DCZ2</accession>
<keyword evidence="3" id="KW-0548">Nucleotidyltransferase</keyword>
<reference evidence="11 12" key="1">
    <citation type="journal article" date="2017" name="ISME J.">
        <title>Energy and carbon metabolisms in a deep terrestrial subsurface fluid microbial community.</title>
        <authorList>
            <person name="Momper L."/>
            <person name="Jungbluth S.P."/>
            <person name="Lee M.D."/>
            <person name="Amend J.P."/>
        </authorList>
    </citation>
    <scope>NUCLEOTIDE SEQUENCE [LARGE SCALE GENOMIC DNA]</scope>
    <source>
        <strain evidence="11">SURF_29</strain>
    </source>
</reference>
<dbReference type="PRINTS" id="PR00866">
    <property type="entry name" value="RNADNAPOLMS"/>
</dbReference>
<comment type="caution">
    <text evidence="11">The sequence shown here is derived from an EMBL/GenBank/DDBJ whole genome shotgun (WGS) entry which is preliminary data.</text>
</comment>
<evidence type="ECO:0000256" key="3">
    <source>
        <dbReference type="ARBA" id="ARBA00022695"/>
    </source>
</evidence>
<dbReference type="InterPro" id="IPR000477">
    <property type="entry name" value="RT_dom"/>
</dbReference>
<gene>
    <name evidence="11" type="ORF">C4544_04080</name>
</gene>
<organism evidence="11 12">
    <name type="scientific">candidate division WS5 bacterium</name>
    <dbReference type="NCBI Taxonomy" id="2093353"/>
    <lineage>
        <taxon>Bacteria</taxon>
        <taxon>candidate division WS5</taxon>
    </lineage>
</organism>
<keyword evidence="6 11" id="KW-0695">RNA-directed DNA polymerase</keyword>